<gene>
    <name evidence="3" type="ORF">AS594_33835</name>
</gene>
<feature type="transmembrane region" description="Helical" evidence="2">
    <location>
        <begin position="184"/>
        <end position="201"/>
    </location>
</feature>
<feature type="transmembrane region" description="Helical" evidence="2">
    <location>
        <begin position="161"/>
        <end position="178"/>
    </location>
</feature>
<dbReference type="EMBL" id="MEHJ01000001">
    <property type="protein sequence ID" value="OEJ28708.1"/>
    <property type="molecule type" value="Genomic_DNA"/>
</dbReference>
<reference evidence="3 4" key="1">
    <citation type="submission" date="2016-08" db="EMBL/GenBank/DDBJ databases">
        <title>Complete genome sequence of Streptomyces agglomeratus strain 6-3-2, a novel anti-MRSA actinomycete isolated from Wuli of Tebit, China.</title>
        <authorList>
            <person name="Chen X."/>
        </authorList>
    </citation>
    <scope>NUCLEOTIDE SEQUENCE [LARGE SCALE GENOMIC DNA]</scope>
    <source>
        <strain evidence="3 4">6-3-2</strain>
    </source>
</reference>
<proteinExistence type="predicted"/>
<feature type="transmembrane region" description="Helical" evidence="2">
    <location>
        <begin position="135"/>
        <end position="154"/>
    </location>
</feature>
<feature type="compositionally biased region" description="Low complexity" evidence="1">
    <location>
        <begin position="476"/>
        <end position="485"/>
    </location>
</feature>
<keyword evidence="2" id="KW-0812">Transmembrane</keyword>
<feature type="transmembrane region" description="Helical" evidence="2">
    <location>
        <begin position="405"/>
        <end position="422"/>
    </location>
</feature>
<evidence type="ECO:0000256" key="1">
    <source>
        <dbReference type="SAM" id="MobiDB-lite"/>
    </source>
</evidence>
<keyword evidence="2" id="KW-1133">Transmembrane helix</keyword>
<feature type="transmembrane region" description="Helical" evidence="2">
    <location>
        <begin position="208"/>
        <end position="229"/>
    </location>
</feature>
<feature type="transmembrane region" description="Helical" evidence="2">
    <location>
        <begin position="434"/>
        <end position="450"/>
    </location>
</feature>
<evidence type="ECO:0008006" key="5">
    <source>
        <dbReference type="Google" id="ProtNLM"/>
    </source>
</evidence>
<organism evidence="3 4">
    <name type="scientific">Streptomyces agglomeratus</name>
    <dbReference type="NCBI Taxonomy" id="285458"/>
    <lineage>
        <taxon>Bacteria</taxon>
        <taxon>Bacillati</taxon>
        <taxon>Actinomycetota</taxon>
        <taxon>Actinomycetes</taxon>
        <taxon>Kitasatosporales</taxon>
        <taxon>Streptomycetaceae</taxon>
        <taxon>Streptomyces</taxon>
    </lineage>
</organism>
<comment type="caution">
    <text evidence="3">The sequence shown here is derived from an EMBL/GenBank/DDBJ whole genome shotgun (WGS) entry which is preliminary data.</text>
</comment>
<dbReference type="PROSITE" id="PS51257">
    <property type="entry name" value="PROKAR_LIPOPROTEIN"/>
    <property type="match status" value="1"/>
</dbReference>
<protein>
    <recommendedName>
        <fullName evidence="5">Glycosyltransferase RgtA/B/C/D-like domain-containing protein</fullName>
    </recommendedName>
</protein>
<feature type="transmembrane region" description="Helical" evidence="2">
    <location>
        <begin position="378"/>
        <end position="398"/>
    </location>
</feature>
<name>A0A1E5PGM0_9ACTN</name>
<accession>A0A1E5PGM0</accession>
<feature type="region of interest" description="Disordered" evidence="1">
    <location>
        <begin position="458"/>
        <end position="499"/>
    </location>
</feature>
<keyword evidence="4" id="KW-1185">Reference proteome</keyword>
<evidence type="ECO:0000256" key="2">
    <source>
        <dbReference type="SAM" id="Phobius"/>
    </source>
</evidence>
<keyword evidence="2" id="KW-0472">Membrane</keyword>
<feature type="transmembrane region" description="Helical" evidence="2">
    <location>
        <begin position="110"/>
        <end position="129"/>
    </location>
</feature>
<sequence length="499" mass="54840">MRPIRRLRSKVADRPLWAWALAAVVACCGMGTYLVFSPGFLSGDSISQLEQALGTQPMHDWHPPVMALLWRALIDVTGTPAAMAALQSAVLWAALWVVAWRVWARTGNRAGSLAVLAIGLAPHIMNFTGVVWKDVHMAFALLAACAIVFVAQSLPADRSRTRWVLLVLGVLFIGYAILVRKNALLAGIPVFILLVRAMWPAPGRRRWLISTGALVAVIAVMSTVVSVVAKPAETRQYAQVMLDDLVHVLPVEEVRKAAGEAATTPDFQNNMVTTTQRCMAQGTRKEKLSDAYFECYPRDLALGPLADYADQLTSMWLSEIPRHLPQYAEYRLQVFTHQLFQGRYQFQNSRMDVPGIDAPDVRRKAMLSYYVLGSYRDMPLLFAGWFWLAVGFVMAIWPGRGPFRMLVRAMGISSVLYILGYLPTSPASDYRYVYWPALAGTLCLLLVWLGRTRTPLAAVPDPAPADREQPRGSKQAGADAGDDAGAGAGDDARSVQPAG</sequence>
<feature type="transmembrane region" description="Helical" evidence="2">
    <location>
        <begin position="81"/>
        <end position="103"/>
    </location>
</feature>
<dbReference type="Proteomes" id="UP000095759">
    <property type="component" value="Unassembled WGS sequence"/>
</dbReference>
<evidence type="ECO:0000313" key="3">
    <source>
        <dbReference type="EMBL" id="OEJ28708.1"/>
    </source>
</evidence>
<dbReference type="AlphaFoldDB" id="A0A1E5PGM0"/>
<feature type="transmembrane region" description="Helical" evidence="2">
    <location>
        <begin position="16"/>
        <end position="36"/>
    </location>
</feature>
<evidence type="ECO:0000313" key="4">
    <source>
        <dbReference type="Proteomes" id="UP000095759"/>
    </source>
</evidence>